<gene>
    <name evidence="2" type="primary">zapA</name>
    <name evidence="2" type="ORF">GKZ57_05685</name>
</gene>
<accession>A0A844GHS9</accession>
<organism evidence="2 3">
    <name type="scientific">Blautia luti DSM 14534 = JCM 17040</name>
    <dbReference type="NCBI Taxonomy" id="649762"/>
    <lineage>
        <taxon>Bacteria</taxon>
        <taxon>Bacillati</taxon>
        <taxon>Bacillota</taxon>
        <taxon>Clostridia</taxon>
        <taxon>Lachnospirales</taxon>
        <taxon>Lachnospiraceae</taxon>
        <taxon>Blautia</taxon>
    </lineage>
</organism>
<proteinExistence type="predicted"/>
<protein>
    <submittedName>
        <fullName evidence="2">Cell division protein ZapA</fullName>
    </submittedName>
</protein>
<dbReference type="SUPFAM" id="SSF102829">
    <property type="entry name" value="Cell division protein ZapA-like"/>
    <property type="match status" value="1"/>
</dbReference>
<dbReference type="Proteomes" id="UP000437824">
    <property type="component" value="Unassembled WGS sequence"/>
</dbReference>
<feature type="coiled-coil region" evidence="1">
    <location>
        <begin position="74"/>
        <end position="132"/>
    </location>
</feature>
<evidence type="ECO:0000256" key="1">
    <source>
        <dbReference type="SAM" id="Coils"/>
    </source>
</evidence>
<keyword evidence="2" id="KW-0131">Cell cycle</keyword>
<evidence type="ECO:0000313" key="2">
    <source>
        <dbReference type="EMBL" id="MTD60769.1"/>
    </source>
</evidence>
<dbReference type="RefSeq" id="WP_118509014.1">
    <property type="nucleotide sequence ID" value="NZ_WMBC01000003.1"/>
</dbReference>
<dbReference type="InterPro" id="IPR007838">
    <property type="entry name" value="Cell_div_ZapA-like"/>
</dbReference>
<keyword evidence="1" id="KW-0175">Coiled coil</keyword>
<dbReference type="GO" id="GO:0051301">
    <property type="term" value="P:cell division"/>
    <property type="evidence" value="ECO:0007669"/>
    <property type="project" value="UniProtKB-KW"/>
</dbReference>
<keyword evidence="2" id="KW-0132">Cell division</keyword>
<dbReference type="Pfam" id="PF05164">
    <property type="entry name" value="ZapA"/>
    <property type="match status" value="1"/>
</dbReference>
<name>A0A844GHS9_9FIRM</name>
<comment type="caution">
    <text evidence="2">The sequence shown here is derived from an EMBL/GenBank/DDBJ whole genome shotgun (WGS) entry which is preliminary data.</text>
</comment>
<sequence>MAVKNTAKVIIGGKIITLGGYESEEYFQKVASYINKKIEELSAMPGYSRQPMETKHTLISLNITDDYFKARKQAEIFEQDLQQKDQEMYDLKHELISLRMQIEEAQKREQQAVEQKNVLEGKNRELEKQIDELLK</sequence>
<dbReference type="AlphaFoldDB" id="A0A844GHS9"/>
<dbReference type="EMBL" id="WMBC01000003">
    <property type="protein sequence ID" value="MTD60769.1"/>
    <property type="molecule type" value="Genomic_DNA"/>
</dbReference>
<dbReference type="Gene3D" id="6.10.250.790">
    <property type="match status" value="1"/>
</dbReference>
<reference evidence="2 3" key="1">
    <citation type="submission" date="2019-11" db="EMBL/GenBank/DDBJ databases">
        <title>Draft genome sequence of Blautia luti DSM 14534T, isolated from human stool.</title>
        <authorList>
            <person name="Ortiz R."/>
            <person name="Melis-Arcos F."/>
            <person name="Covarrubias P."/>
            <person name="Cardenas J.P."/>
            <person name="Perez-Donoso J."/>
            <person name="Almonacid D."/>
        </authorList>
    </citation>
    <scope>NUCLEOTIDE SEQUENCE [LARGE SCALE GENOMIC DNA]</scope>
    <source>
        <strain evidence="2 3">DSM 14534</strain>
    </source>
</reference>
<dbReference type="InterPro" id="IPR053712">
    <property type="entry name" value="Bac_CellDiv_Activator"/>
</dbReference>
<evidence type="ECO:0000313" key="3">
    <source>
        <dbReference type="Proteomes" id="UP000437824"/>
    </source>
</evidence>
<dbReference type="InterPro" id="IPR036192">
    <property type="entry name" value="Cell_div_ZapA-like_sf"/>
</dbReference>